<sequence>MGREGGSIWKRLRSVRSPWAGSEAGMAKIKDRLLVLEAEPAVQERLTGLLGRFFAVEVVSGLDQARESAGTGPCEAVIAAYAVPEIEGALAWQRLRGATPADVARALEGLRTVAATAAAAAGTAAPGEADLAAQARDVRAAIMETLEGQLLQSELERDAQRDRLAALEEAAQAALREKEEAGQARNAAEAAAARALADLAAQGAELEALREQAGAAAAERDRLAAALAESQAQGDRLLAEAEERCRQAFEARDAALLQYDRAQNTAEKAVAQAQAAIREKQQFEKDSKRLYDDMARSMARLESELLEAAQARDKAIAEKAEAEAKLARMQEHWERIANNA</sequence>
<keyword evidence="3" id="KW-1185">Reference proteome</keyword>
<gene>
    <name evidence="2" type="ordered locus">DMR_40920</name>
</gene>
<dbReference type="Proteomes" id="UP000009071">
    <property type="component" value="Chromosome"/>
</dbReference>
<accession>C4XP78</accession>
<reference evidence="2 3" key="1">
    <citation type="journal article" date="2009" name="Genome Res.">
        <title>Whole genome sequence of Desulfovibrio magneticus strain RS-1 revealed common gene clusters in magnetotactic bacteria.</title>
        <authorList>
            <person name="Nakazawa H."/>
            <person name="Arakaki A."/>
            <person name="Narita-Yamada S."/>
            <person name="Yashiro I."/>
            <person name="Jinno K."/>
            <person name="Aoki N."/>
            <person name="Tsuruyama A."/>
            <person name="Okamura Y."/>
            <person name="Tanikawa S."/>
            <person name="Fujita N."/>
            <person name="Takeyama H."/>
            <person name="Matsunaga T."/>
        </authorList>
    </citation>
    <scope>NUCLEOTIDE SEQUENCE [LARGE SCALE GENOMIC DNA]</scope>
    <source>
        <strain evidence="3">ATCC 700980 / DSM 13731 / RS-1</strain>
    </source>
</reference>
<keyword evidence="1" id="KW-0175">Coiled coil</keyword>
<dbReference type="KEGG" id="dma:DMR_40920"/>
<proteinExistence type="predicted"/>
<dbReference type="STRING" id="573370.DMR_40920"/>
<feature type="coiled-coil region" evidence="1">
    <location>
        <begin position="143"/>
        <end position="339"/>
    </location>
</feature>
<evidence type="ECO:0000313" key="3">
    <source>
        <dbReference type="Proteomes" id="UP000009071"/>
    </source>
</evidence>
<evidence type="ECO:0000256" key="1">
    <source>
        <dbReference type="SAM" id="Coils"/>
    </source>
</evidence>
<dbReference type="HOGENOM" id="CLU_815667_0_0_7"/>
<organism evidence="2 3">
    <name type="scientific">Solidesulfovibrio magneticus (strain ATCC 700980 / DSM 13731 / RS-1)</name>
    <name type="common">Desulfovibrio magneticus</name>
    <dbReference type="NCBI Taxonomy" id="573370"/>
    <lineage>
        <taxon>Bacteria</taxon>
        <taxon>Pseudomonadati</taxon>
        <taxon>Thermodesulfobacteriota</taxon>
        <taxon>Desulfovibrionia</taxon>
        <taxon>Desulfovibrionales</taxon>
        <taxon>Desulfovibrionaceae</taxon>
        <taxon>Solidesulfovibrio</taxon>
    </lineage>
</organism>
<dbReference type="EMBL" id="AP010904">
    <property type="protein sequence ID" value="BAH77583.1"/>
    <property type="molecule type" value="Genomic_DNA"/>
</dbReference>
<dbReference type="AlphaFoldDB" id="C4XP78"/>
<protein>
    <submittedName>
        <fullName evidence="2">Uncharacterized protein</fullName>
    </submittedName>
</protein>
<name>C4XP78_SOLM1</name>
<evidence type="ECO:0000313" key="2">
    <source>
        <dbReference type="EMBL" id="BAH77583.1"/>
    </source>
</evidence>